<keyword evidence="9" id="KW-0812">Transmembrane</keyword>
<dbReference type="InterPro" id="IPR000014">
    <property type="entry name" value="PAS"/>
</dbReference>
<dbReference type="SMART" id="SM00387">
    <property type="entry name" value="HATPase_c"/>
    <property type="match status" value="1"/>
</dbReference>
<dbReference type="Pfam" id="PF13188">
    <property type="entry name" value="PAS_8"/>
    <property type="match status" value="1"/>
</dbReference>
<keyword evidence="7" id="KW-0418">Kinase</keyword>
<dbReference type="InterPro" id="IPR003661">
    <property type="entry name" value="HisK_dim/P_dom"/>
</dbReference>
<dbReference type="CDD" id="cd17546">
    <property type="entry name" value="REC_hyHK_CKI1_RcsC-like"/>
    <property type="match status" value="1"/>
</dbReference>
<comment type="catalytic activity">
    <reaction evidence="1">
        <text>ATP + protein L-histidine = ADP + protein N-phospho-L-histidine.</text>
        <dbReference type="EC" id="2.7.13.3"/>
    </reaction>
</comment>
<keyword evidence="4 8" id="KW-0597">Phosphoprotein</keyword>
<dbReference type="Pfam" id="PF00072">
    <property type="entry name" value="Response_reg"/>
    <property type="match status" value="1"/>
</dbReference>
<dbReference type="InterPro" id="IPR003594">
    <property type="entry name" value="HATPase_dom"/>
</dbReference>
<dbReference type="GO" id="GO:0009927">
    <property type="term" value="F:histidine phosphotransfer kinase activity"/>
    <property type="evidence" value="ECO:0007669"/>
    <property type="project" value="TreeGrafter"/>
</dbReference>
<feature type="transmembrane region" description="Helical" evidence="9">
    <location>
        <begin position="538"/>
        <end position="561"/>
    </location>
</feature>
<dbReference type="PROSITE" id="PS01039">
    <property type="entry name" value="SBP_BACTERIAL_3"/>
    <property type="match status" value="1"/>
</dbReference>
<dbReference type="EMBL" id="CP050855">
    <property type="protein sequence ID" value="QLH63845.1"/>
    <property type="molecule type" value="Genomic_DNA"/>
</dbReference>
<evidence type="ECO:0000256" key="4">
    <source>
        <dbReference type="ARBA" id="ARBA00022553"/>
    </source>
</evidence>
<dbReference type="PANTHER" id="PTHR43047:SF72">
    <property type="entry name" value="OSMOSENSING HISTIDINE PROTEIN KINASE SLN1"/>
    <property type="match status" value="1"/>
</dbReference>
<dbReference type="CDD" id="cd00130">
    <property type="entry name" value="PAS"/>
    <property type="match status" value="1"/>
</dbReference>
<dbReference type="SMART" id="SM00091">
    <property type="entry name" value="PAS"/>
    <property type="match status" value="1"/>
</dbReference>
<evidence type="ECO:0000256" key="3">
    <source>
        <dbReference type="ARBA" id="ARBA00012438"/>
    </source>
</evidence>
<keyword evidence="5" id="KW-0808">Transferase</keyword>
<evidence type="ECO:0000256" key="8">
    <source>
        <dbReference type="PROSITE-ProRule" id="PRU00169"/>
    </source>
</evidence>
<evidence type="ECO:0000256" key="5">
    <source>
        <dbReference type="ARBA" id="ARBA00022679"/>
    </source>
</evidence>
<dbReference type="AlphaFoldDB" id="A0A7D5NVH7"/>
<reference evidence="12 13" key="1">
    <citation type="journal article" date="2014" name="Genome Announc.">
        <title>Whole-Genome Sequence of Serratia symbiotica Strain CWBI-2.3T, a Free-Living Symbiont of the Black Bean Aphid Aphis fabae.</title>
        <authorList>
            <person name="Foray V."/>
            <person name="Grigorescu A.S."/>
            <person name="Sabri A."/>
            <person name="Haubruge E."/>
            <person name="Lognay G."/>
            <person name="Francis F."/>
            <person name="Fauconnier M.L."/>
            <person name="Hance T."/>
            <person name="Thonart P."/>
        </authorList>
    </citation>
    <scope>NUCLEOTIDE SEQUENCE [LARGE SCALE GENOMIC DNA]</scope>
    <source>
        <strain evidence="12">CWBI-2.3</strain>
    </source>
</reference>
<dbReference type="PROSITE" id="PS50110">
    <property type="entry name" value="RESPONSE_REGULATORY"/>
    <property type="match status" value="1"/>
</dbReference>
<dbReference type="PROSITE" id="PS50109">
    <property type="entry name" value="HIS_KIN"/>
    <property type="match status" value="1"/>
</dbReference>
<dbReference type="Proteomes" id="UP000042738">
    <property type="component" value="Chromosome"/>
</dbReference>
<dbReference type="Gene3D" id="3.40.190.10">
    <property type="entry name" value="Periplasmic binding protein-like II"/>
    <property type="match status" value="4"/>
</dbReference>
<dbReference type="SUPFAM" id="SSF55785">
    <property type="entry name" value="PYP-like sensor domain (PAS domain)"/>
    <property type="match status" value="1"/>
</dbReference>
<dbReference type="GO" id="GO:0030288">
    <property type="term" value="C:outer membrane-bounded periplasmic space"/>
    <property type="evidence" value="ECO:0007669"/>
    <property type="project" value="UniProtKB-ARBA"/>
</dbReference>
<dbReference type="Pfam" id="PF02518">
    <property type="entry name" value="HATPase_c"/>
    <property type="match status" value="1"/>
</dbReference>
<dbReference type="SMART" id="SM00388">
    <property type="entry name" value="HisKA"/>
    <property type="match status" value="1"/>
</dbReference>
<dbReference type="GO" id="GO:0005886">
    <property type="term" value="C:plasma membrane"/>
    <property type="evidence" value="ECO:0007669"/>
    <property type="project" value="TreeGrafter"/>
</dbReference>
<dbReference type="EC" id="2.7.13.3" evidence="3"/>
<dbReference type="InterPro" id="IPR011006">
    <property type="entry name" value="CheY-like_superfamily"/>
</dbReference>
<dbReference type="Pfam" id="PF00512">
    <property type="entry name" value="HisKA"/>
    <property type="match status" value="1"/>
</dbReference>
<dbReference type="InterPro" id="IPR036890">
    <property type="entry name" value="HATPase_C_sf"/>
</dbReference>
<dbReference type="InterPro" id="IPR036641">
    <property type="entry name" value="HPT_dom_sf"/>
</dbReference>
<dbReference type="CDD" id="cd13707">
    <property type="entry name" value="PBP2_BvgS_D2"/>
    <property type="match status" value="1"/>
</dbReference>
<dbReference type="RefSeq" id="WP_040262859.1">
    <property type="nucleotide sequence ID" value="NZ_CP050855.1"/>
</dbReference>
<comment type="similarity">
    <text evidence="2">Belongs to the bacterial solute-binding protein 3 family.</text>
</comment>
<feature type="domain" description="Response regulatory" evidence="11">
    <location>
        <begin position="958"/>
        <end position="1077"/>
    </location>
</feature>
<dbReference type="Gene3D" id="3.30.450.20">
    <property type="entry name" value="PAS domain"/>
    <property type="match status" value="1"/>
</dbReference>
<accession>A0A7D5NVH7</accession>
<dbReference type="NCBIfam" id="TIGR00229">
    <property type="entry name" value="sensory_box"/>
    <property type="match status" value="1"/>
</dbReference>
<keyword evidence="6" id="KW-0732">Signal</keyword>
<evidence type="ECO:0000313" key="13">
    <source>
        <dbReference type="Proteomes" id="UP000042738"/>
    </source>
</evidence>
<sequence length="1193" mass="133534">MEQPRRIRRWLALLLLLFVGHAERLFAVDDMQTLPPEGRSAAFYSRVAQDAELPTVPRGKTLPQYPTLKIGVLSCSDSPLLMWRWDGKIEGIYADYLRLLEIMLKRSVELRLYGNWAQANDALQQGKIQLLIQSSSSLISRTSQKNPILVQPYALMVRNANVNTKPAEMTIMVASDISAEDVIRLQTYYRRVEVAKSQQAAIKAVAEGEVDGYLDGQLQIANLEAFHPVSGLVYRREESMGEQFHWFSGRPDAGVENSISAILATIPHTIKNEIYQRWISGLALGNNNAAPRFLPQEENWMRQHSVINVAINSMAPPYSFLNKNNELIGLDVDVMRLLGEKNGLHFNFIPADGLPAVKALLKAGKAQMTPSLAATTQRRGWLNFSQPIGTIEWVMITRNEHSAPYTFDQLKHLRVAILHDHALLATIRQHPDVAVVLVNTMDQAIQMVLAGAVDATFDSLGSANYQLASRYGSRLVIQALKNAHQPELYAVLPNYPQLLTILNKSIEALGPDELRMLRLRWLSVANIVTNSDDKISPWVLVWFGVLFIVALSSVFWGSYLAHQIRLRQKAEGRLQALLSDWEILFNNMPTPMFICDPTMRITAANLYFCREFGHPDTPVVGQTLPELCFLSPQDEKELSLVFLRCLAGEPAHFSDRRIVIKGQGKEVYLWLEGYNNTTGVSPGIIGGWFDVTERKLLARELRHERDKAENASQEKSAFLARMSHEIRTPLHAIIGILDLEVHKKVSSPQLQIAWQAAMSLQGVIGDVLDFSRIESGRMTLHLQPASLTETLENCVATFTQRATEKGLTFCQQLNLPSGVNYELDVTVVTQIINNLLSNSIKFTDKGGMELRADCREWVTSKHDEVTLTVTDSGCGIPQEMHQAVLQPYVQAGHHHTGKAGSGLGLSISARLTELMGGALSIEHAPKGGTRVKVVLPLTRSHAQRPMEAEWPVLMESLNILLVDDSAANLQVLALQLDASGHQVTLAESGERALQLMNQVYFDMVLTDCQMPRMNGYTLARRLRQIEQERQLPPLLILGCTANAFVAEKDLCLEAGMNGVLIKPMTQRKLLSEINHYYRQATEEDSLHFYELQALAQHDCSQEIKLLLALRHGVEEDIAVLKNNSSSSQLLVRCAHRLQGAFALLNYRAGIRVCLRIDKGGRCDAQTLALLLSRTEEFLQVLWQRMSELGEEET</sequence>
<dbReference type="Gene3D" id="3.40.50.2300">
    <property type="match status" value="1"/>
</dbReference>
<proteinExistence type="inferred from homology"/>
<dbReference type="InterPro" id="IPR018313">
    <property type="entry name" value="SBP_3_CS"/>
</dbReference>
<evidence type="ECO:0000259" key="10">
    <source>
        <dbReference type="PROSITE" id="PS50109"/>
    </source>
</evidence>
<keyword evidence="9" id="KW-1133">Transmembrane helix</keyword>
<dbReference type="InterPro" id="IPR036097">
    <property type="entry name" value="HisK_dim/P_sf"/>
</dbReference>
<dbReference type="InterPro" id="IPR049871">
    <property type="entry name" value="BvgS-like_periplasmic2"/>
</dbReference>
<dbReference type="CDD" id="cd00082">
    <property type="entry name" value="HisKA"/>
    <property type="match status" value="1"/>
</dbReference>
<dbReference type="SUPFAM" id="SSF47226">
    <property type="entry name" value="Histidine-containing phosphotransfer domain, HPT domain"/>
    <property type="match status" value="1"/>
</dbReference>
<dbReference type="SMART" id="SM00062">
    <property type="entry name" value="PBPb"/>
    <property type="match status" value="2"/>
</dbReference>
<dbReference type="GO" id="GO:0000155">
    <property type="term" value="F:phosphorelay sensor kinase activity"/>
    <property type="evidence" value="ECO:0007669"/>
    <property type="project" value="InterPro"/>
</dbReference>
<dbReference type="PANTHER" id="PTHR43047">
    <property type="entry name" value="TWO-COMPONENT HISTIDINE PROTEIN KINASE"/>
    <property type="match status" value="1"/>
</dbReference>
<dbReference type="Pfam" id="PF00497">
    <property type="entry name" value="SBP_bac_3"/>
    <property type="match status" value="1"/>
</dbReference>
<evidence type="ECO:0000256" key="1">
    <source>
        <dbReference type="ARBA" id="ARBA00000085"/>
    </source>
</evidence>
<evidence type="ECO:0000256" key="2">
    <source>
        <dbReference type="ARBA" id="ARBA00010333"/>
    </source>
</evidence>
<dbReference type="InterPro" id="IPR001789">
    <property type="entry name" value="Sig_transdc_resp-reg_receiver"/>
</dbReference>
<dbReference type="SMART" id="SM00448">
    <property type="entry name" value="REC"/>
    <property type="match status" value="1"/>
</dbReference>
<dbReference type="PRINTS" id="PR00344">
    <property type="entry name" value="BCTRLSENSOR"/>
</dbReference>
<dbReference type="GeneID" id="93737620"/>
<organism evidence="12 13">
    <name type="scientific">Serratia symbiotica</name>
    <dbReference type="NCBI Taxonomy" id="138074"/>
    <lineage>
        <taxon>Bacteria</taxon>
        <taxon>Pseudomonadati</taxon>
        <taxon>Pseudomonadota</taxon>
        <taxon>Gammaproteobacteria</taxon>
        <taxon>Enterobacterales</taxon>
        <taxon>Yersiniaceae</taxon>
        <taxon>Serratia</taxon>
    </lineage>
</organism>
<feature type="modified residue" description="4-aspartylphosphate" evidence="8">
    <location>
        <position position="1007"/>
    </location>
</feature>
<dbReference type="InterPro" id="IPR005467">
    <property type="entry name" value="His_kinase_dom"/>
</dbReference>
<dbReference type="SUPFAM" id="SSF53850">
    <property type="entry name" value="Periplasmic binding protein-like II"/>
    <property type="match status" value="2"/>
</dbReference>
<dbReference type="Gene3D" id="3.30.565.10">
    <property type="entry name" value="Histidine kinase-like ATPase, C-terminal domain"/>
    <property type="match status" value="1"/>
</dbReference>
<gene>
    <name evidence="12" type="ORF">SYMBAF_14115</name>
</gene>
<evidence type="ECO:0000313" key="12">
    <source>
        <dbReference type="EMBL" id="QLH63845.1"/>
    </source>
</evidence>
<dbReference type="SUPFAM" id="SSF55874">
    <property type="entry name" value="ATPase domain of HSP90 chaperone/DNA topoisomerase II/histidine kinase"/>
    <property type="match status" value="1"/>
</dbReference>
<evidence type="ECO:0000256" key="9">
    <source>
        <dbReference type="SAM" id="Phobius"/>
    </source>
</evidence>
<dbReference type="SUPFAM" id="SSF52172">
    <property type="entry name" value="CheY-like"/>
    <property type="match status" value="1"/>
</dbReference>
<dbReference type="SUPFAM" id="SSF47384">
    <property type="entry name" value="Homodimeric domain of signal transducing histidine kinase"/>
    <property type="match status" value="1"/>
</dbReference>
<dbReference type="InterPro" id="IPR004358">
    <property type="entry name" value="Sig_transdc_His_kin-like_C"/>
</dbReference>
<evidence type="ECO:0000256" key="6">
    <source>
        <dbReference type="ARBA" id="ARBA00022729"/>
    </source>
</evidence>
<feature type="domain" description="Histidine kinase" evidence="10">
    <location>
        <begin position="721"/>
        <end position="939"/>
    </location>
</feature>
<protein>
    <recommendedName>
        <fullName evidence="3">histidine kinase</fullName>
        <ecNumber evidence="3">2.7.13.3</ecNumber>
    </recommendedName>
</protein>
<evidence type="ECO:0000259" key="11">
    <source>
        <dbReference type="PROSITE" id="PS50110"/>
    </source>
</evidence>
<evidence type="ECO:0000256" key="7">
    <source>
        <dbReference type="ARBA" id="ARBA00022777"/>
    </source>
</evidence>
<keyword evidence="9" id="KW-0472">Membrane</keyword>
<dbReference type="InterPro" id="IPR035965">
    <property type="entry name" value="PAS-like_dom_sf"/>
</dbReference>
<dbReference type="Gene3D" id="1.10.287.130">
    <property type="match status" value="1"/>
</dbReference>
<name>A0A7D5NVH7_9GAMM</name>
<dbReference type="InterPro" id="IPR001638">
    <property type="entry name" value="Solute-binding_3/MltF_N"/>
</dbReference>